<dbReference type="GO" id="GO:0012505">
    <property type="term" value="C:endomembrane system"/>
    <property type="evidence" value="ECO:0007669"/>
    <property type="project" value="UniProtKB-SubCell"/>
</dbReference>
<dbReference type="PATRIC" id="fig|1357400.3.peg.858"/>
<comment type="similarity">
    <text evidence="1 13 14">Belongs to the ATPase B chain family.</text>
</comment>
<dbReference type="Pfam" id="PF00430">
    <property type="entry name" value="ATP-synt_B"/>
    <property type="match status" value="1"/>
</dbReference>
<keyword evidence="7 13" id="KW-0406">Ion transport</keyword>
<keyword evidence="6 13" id="KW-1133">Transmembrane helix</keyword>
<evidence type="ECO:0000256" key="10">
    <source>
        <dbReference type="ARBA" id="ARBA00025198"/>
    </source>
</evidence>
<dbReference type="GO" id="GO:0046933">
    <property type="term" value="F:proton-transporting ATP synthase activity, rotational mechanism"/>
    <property type="evidence" value="ECO:0007669"/>
    <property type="project" value="UniProtKB-UniRule"/>
</dbReference>
<protein>
    <recommendedName>
        <fullName evidence="13">ATP synthase subunit b</fullName>
    </recommendedName>
    <alternativeName>
        <fullName evidence="13">ATP synthase F(0) sector subunit b</fullName>
    </alternativeName>
    <alternativeName>
        <fullName evidence="13">ATPase subunit I</fullName>
    </alternativeName>
    <alternativeName>
        <fullName evidence="13">F-type ATPase subunit b</fullName>
        <shortName evidence="13">F-ATPase subunit b</shortName>
    </alternativeName>
</protein>
<evidence type="ECO:0000256" key="9">
    <source>
        <dbReference type="ARBA" id="ARBA00023310"/>
    </source>
</evidence>
<dbReference type="GO" id="GO:0046961">
    <property type="term" value="F:proton-transporting ATPase activity, rotational mechanism"/>
    <property type="evidence" value="ECO:0007669"/>
    <property type="project" value="TreeGrafter"/>
</dbReference>
<dbReference type="InterPro" id="IPR050059">
    <property type="entry name" value="ATP_synthase_B_chain"/>
</dbReference>
<keyword evidence="5 13" id="KW-0375">Hydrogen ion transport</keyword>
<accession>V8C944</accession>
<evidence type="ECO:0000256" key="14">
    <source>
        <dbReference type="RuleBase" id="RU003848"/>
    </source>
</evidence>
<evidence type="ECO:0000313" key="16">
    <source>
        <dbReference type="EMBL" id="ETD23879.1"/>
    </source>
</evidence>
<dbReference type="eggNOG" id="COG0711">
    <property type="taxonomic scope" value="Bacteria"/>
</dbReference>
<dbReference type="STRING" id="1357400.HMPREF2086_00625"/>
<keyword evidence="9 13" id="KW-0066">ATP synthesis</keyword>
<evidence type="ECO:0000313" key="17">
    <source>
        <dbReference type="Proteomes" id="UP000018731"/>
    </source>
</evidence>
<reference evidence="16 17" key="1">
    <citation type="journal article" date="2014" name="Genome Announc.">
        <title>Draft genome sequences of six enterohepatic helicobacter species isolated from humans and one from rhesus macaques.</title>
        <authorList>
            <person name="Shen Z."/>
            <person name="Sheh A."/>
            <person name="Young S.K."/>
            <person name="Abouelliel A."/>
            <person name="Ward D.V."/>
            <person name="Earl A.M."/>
            <person name="Fox J.G."/>
        </authorList>
    </citation>
    <scope>NUCLEOTIDE SEQUENCE [LARGE SCALE GENOMIC DNA]</scope>
    <source>
        <strain evidence="16 17">MIT 99-5501</strain>
    </source>
</reference>
<sequence length="142" mass="16391">MSITIPDPYLMLLVFVVFLLTMVLLNVWLFKPLIGFMDEREATLRKDLDSISSSDTQVQEIQQQIQDILSDARARSSEILQKATSDAKSHYEANLQKKQEELAKKLQDFRANLEKQKEVSKKELLAHLGEFEDALKLKIKQL</sequence>
<gene>
    <name evidence="13" type="primary">atpF</name>
    <name evidence="16" type="ORF">HMPREF2086_00625</name>
</gene>
<comment type="function">
    <text evidence="10 13">F(1)F(0) ATP synthase produces ATP from ADP in the presence of a proton or sodium gradient. F-type ATPases consist of two structural domains, F(1) containing the extramembraneous catalytic core and F(0) containing the membrane proton channel, linked together by a central stalk and a peripheral stalk. During catalysis, ATP synthesis in the catalytic domain of F(1) is coupled via a rotary mechanism of the central stalk subunits to proton translocation.</text>
</comment>
<dbReference type="GO" id="GO:0045259">
    <property type="term" value="C:proton-transporting ATP synthase complex"/>
    <property type="evidence" value="ECO:0007669"/>
    <property type="project" value="UniProtKB-KW"/>
</dbReference>
<evidence type="ECO:0000256" key="1">
    <source>
        <dbReference type="ARBA" id="ARBA00005513"/>
    </source>
</evidence>
<evidence type="ECO:0000256" key="5">
    <source>
        <dbReference type="ARBA" id="ARBA00022781"/>
    </source>
</evidence>
<evidence type="ECO:0000256" key="2">
    <source>
        <dbReference type="ARBA" id="ARBA00022448"/>
    </source>
</evidence>
<name>V8C944_9HELI</name>
<evidence type="ECO:0000256" key="7">
    <source>
        <dbReference type="ARBA" id="ARBA00023065"/>
    </source>
</evidence>
<evidence type="ECO:0000256" key="13">
    <source>
        <dbReference type="HAMAP-Rule" id="MF_01398"/>
    </source>
</evidence>
<keyword evidence="3 13" id="KW-0138">CF(0)</keyword>
<evidence type="ECO:0000256" key="11">
    <source>
        <dbReference type="ARBA" id="ARBA00025614"/>
    </source>
</evidence>
<dbReference type="GO" id="GO:0005886">
    <property type="term" value="C:plasma membrane"/>
    <property type="evidence" value="ECO:0007669"/>
    <property type="project" value="UniProtKB-SubCell"/>
</dbReference>
<dbReference type="EMBL" id="AZJI01000004">
    <property type="protein sequence ID" value="ETD23879.1"/>
    <property type="molecule type" value="Genomic_DNA"/>
</dbReference>
<evidence type="ECO:0000256" key="8">
    <source>
        <dbReference type="ARBA" id="ARBA00023136"/>
    </source>
</evidence>
<organism evidence="16 17">
    <name type="scientific">Helicobacter macacae MIT 99-5501</name>
    <dbReference type="NCBI Taxonomy" id="1357400"/>
    <lineage>
        <taxon>Bacteria</taxon>
        <taxon>Pseudomonadati</taxon>
        <taxon>Campylobacterota</taxon>
        <taxon>Epsilonproteobacteria</taxon>
        <taxon>Campylobacterales</taxon>
        <taxon>Helicobacteraceae</taxon>
        <taxon>Helicobacter</taxon>
    </lineage>
</organism>
<dbReference type="NCBIfam" id="NF006293">
    <property type="entry name" value="PRK08476.1"/>
    <property type="match status" value="1"/>
</dbReference>
<proteinExistence type="inferred from homology"/>
<evidence type="ECO:0000256" key="4">
    <source>
        <dbReference type="ARBA" id="ARBA00022692"/>
    </source>
</evidence>
<evidence type="ECO:0000256" key="6">
    <source>
        <dbReference type="ARBA" id="ARBA00022989"/>
    </source>
</evidence>
<dbReference type="Gene3D" id="6.10.250.1580">
    <property type="match status" value="1"/>
</dbReference>
<keyword evidence="13" id="KW-1003">Cell membrane</keyword>
<dbReference type="PANTHER" id="PTHR33445">
    <property type="entry name" value="ATP SYNTHASE SUBUNIT B', CHLOROPLASTIC"/>
    <property type="match status" value="1"/>
</dbReference>
<dbReference type="RefSeq" id="WP_023927350.1">
    <property type="nucleotide sequence ID" value="NZ_KI669454.1"/>
</dbReference>
<dbReference type="Proteomes" id="UP000018731">
    <property type="component" value="Unassembled WGS sequence"/>
</dbReference>
<keyword evidence="17" id="KW-1185">Reference proteome</keyword>
<keyword evidence="4 13" id="KW-0812">Transmembrane</keyword>
<comment type="subcellular location">
    <subcellularLocation>
        <location evidence="13">Cell membrane</location>
        <topology evidence="13">Single-pass membrane protein</topology>
    </subcellularLocation>
    <subcellularLocation>
        <location evidence="12">Endomembrane system</location>
        <topology evidence="12">Single-pass membrane protein</topology>
    </subcellularLocation>
</comment>
<feature type="coiled-coil region" evidence="15">
    <location>
        <begin position="88"/>
        <end position="123"/>
    </location>
</feature>
<dbReference type="OrthoDB" id="5334261at2"/>
<dbReference type="PANTHER" id="PTHR33445:SF1">
    <property type="entry name" value="ATP SYNTHASE SUBUNIT B"/>
    <property type="match status" value="1"/>
</dbReference>
<keyword evidence="15" id="KW-0175">Coiled coil</keyword>
<keyword evidence="8 13" id="KW-0472">Membrane</keyword>
<keyword evidence="2 13" id="KW-0813">Transport</keyword>
<dbReference type="InterPro" id="IPR002146">
    <property type="entry name" value="ATP_synth_b/b'su_bac/chlpt"/>
</dbReference>
<dbReference type="AlphaFoldDB" id="V8C944"/>
<comment type="caution">
    <text evidence="16">The sequence shown here is derived from an EMBL/GenBank/DDBJ whole genome shotgun (WGS) entry which is preliminary data.</text>
</comment>
<dbReference type="HOGENOM" id="CLU_079215_10_0_7"/>
<comment type="subunit">
    <text evidence="13">F-type ATPases have 2 components, F(1) - the catalytic core - and F(0) - the membrane proton channel. F(1) has five subunits: alpha(3), beta(3), gamma(1), delta(1), epsilon(1). F(0) has three main subunits: a(1), b(2) and c(10-14). The alpha and beta chains form an alternating ring which encloses part of the gamma chain. F(1) is attached to F(0) by a central stalk formed by the gamma and epsilon chains, while a peripheral stalk is formed by the delta and b chains.</text>
</comment>
<dbReference type="CDD" id="cd06503">
    <property type="entry name" value="ATP-synt_Fo_b"/>
    <property type="match status" value="1"/>
</dbReference>
<comment type="function">
    <text evidence="11">Component of the F(0) channel, it forms part of the peripheral stalk, linking F(1) to F(0). The b'-subunit is a diverged and duplicated form of b found in plants and photosynthetic bacteria.</text>
</comment>
<evidence type="ECO:0000256" key="12">
    <source>
        <dbReference type="ARBA" id="ARBA00037847"/>
    </source>
</evidence>
<feature type="transmembrane region" description="Helical" evidence="13">
    <location>
        <begin position="12"/>
        <end position="30"/>
    </location>
</feature>
<evidence type="ECO:0000256" key="15">
    <source>
        <dbReference type="SAM" id="Coils"/>
    </source>
</evidence>
<dbReference type="HAMAP" id="MF_01398">
    <property type="entry name" value="ATP_synth_b_bprime"/>
    <property type="match status" value="1"/>
</dbReference>
<evidence type="ECO:0000256" key="3">
    <source>
        <dbReference type="ARBA" id="ARBA00022547"/>
    </source>
</evidence>